<evidence type="ECO:0000256" key="7">
    <source>
        <dbReference type="ARBA" id="ARBA00022967"/>
    </source>
</evidence>
<comment type="similarity">
    <text evidence="2 11 12">Belongs to the complex I subunit 3 family.</text>
</comment>
<reference evidence="13 14" key="1">
    <citation type="submission" date="2020-07" db="EMBL/GenBank/DDBJ databases">
        <authorList>
            <person name="Feng X."/>
        </authorList>
    </citation>
    <scope>NUCLEOTIDE SEQUENCE [LARGE SCALE GENOMIC DNA]</scope>
    <source>
        <strain evidence="13 14">JCM23202</strain>
    </source>
</reference>
<dbReference type="Gene3D" id="1.20.58.1610">
    <property type="entry name" value="NADH:ubiquinone/plastoquinone oxidoreductase, chain 3"/>
    <property type="match status" value="1"/>
</dbReference>
<keyword evidence="3 11" id="KW-0813">Transport</keyword>
<feature type="transmembrane region" description="Helical" evidence="11">
    <location>
        <begin position="6"/>
        <end position="30"/>
    </location>
</feature>
<sequence length="124" mass="13663">MTVSDFVPVLIQIALAAGLAGAILTGSVLLGQRGSKNKIKNYAYECGIKTDGKTSTRFSVKFYVTAMLFILFDIEVLFLIPWVLVYREFVANSLPILGPILFFLGVLVAGLVYELKKGALEWEK</sequence>
<dbReference type="HAMAP" id="MF_01394">
    <property type="entry name" value="NDH1_NuoA"/>
    <property type="match status" value="1"/>
</dbReference>
<dbReference type="GO" id="GO:0005886">
    <property type="term" value="C:plasma membrane"/>
    <property type="evidence" value="ECO:0007669"/>
    <property type="project" value="UniProtKB-SubCell"/>
</dbReference>
<dbReference type="EMBL" id="JACHVC010000006">
    <property type="protein sequence ID" value="MBC2605169.1"/>
    <property type="molecule type" value="Genomic_DNA"/>
</dbReference>
<dbReference type="AlphaFoldDB" id="A0A7X1B4B3"/>
<comment type="subcellular location">
    <subcellularLocation>
        <location evidence="11 12">Cell membrane</location>
        <topology evidence="11 12">Multi-pass membrane protein</topology>
    </subcellularLocation>
    <subcellularLocation>
        <location evidence="1">Membrane</location>
        <topology evidence="1">Multi-pass membrane protein</topology>
    </subcellularLocation>
</comment>
<evidence type="ECO:0000256" key="4">
    <source>
        <dbReference type="ARBA" id="ARBA00022475"/>
    </source>
</evidence>
<keyword evidence="11" id="KW-0830">Ubiquinone</keyword>
<name>A0A7X1B4B3_9BACT</name>
<keyword evidence="8 11" id="KW-1133">Transmembrane helix</keyword>
<evidence type="ECO:0000256" key="5">
    <source>
        <dbReference type="ARBA" id="ARBA00022692"/>
    </source>
</evidence>
<dbReference type="GO" id="GO:0048038">
    <property type="term" value="F:quinone binding"/>
    <property type="evidence" value="ECO:0007669"/>
    <property type="project" value="UniProtKB-KW"/>
</dbReference>
<keyword evidence="6 11" id="KW-0874">Quinone</keyword>
<dbReference type="GO" id="GO:0050136">
    <property type="term" value="F:NADH dehydrogenase (quinone) (non-electrogenic) activity"/>
    <property type="evidence" value="ECO:0007669"/>
    <property type="project" value="UniProtKB-UniRule"/>
</dbReference>
<keyword evidence="4 11" id="KW-1003">Cell membrane</keyword>
<evidence type="ECO:0000256" key="3">
    <source>
        <dbReference type="ARBA" id="ARBA00022448"/>
    </source>
</evidence>
<dbReference type="Pfam" id="PF00507">
    <property type="entry name" value="Oxidored_q4"/>
    <property type="match status" value="1"/>
</dbReference>
<evidence type="ECO:0000256" key="1">
    <source>
        <dbReference type="ARBA" id="ARBA00004141"/>
    </source>
</evidence>
<keyword evidence="14" id="KW-1185">Reference proteome</keyword>
<protein>
    <recommendedName>
        <fullName evidence="11">NADH-quinone oxidoreductase subunit A</fullName>
        <ecNumber evidence="11">7.1.1.-</ecNumber>
    </recommendedName>
    <alternativeName>
        <fullName evidence="11">NADH dehydrogenase I subunit A</fullName>
    </alternativeName>
    <alternativeName>
        <fullName evidence="11">NDH-1 subunit A</fullName>
    </alternativeName>
    <alternativeName>
        <fullName evidence="11">NUO1</fullName>
    </alternativeName>
</protein>
<comment type="caution">
    <text evidence="13">The sequence shown here is derived from an EMBL/GenBank/DDBJ whole genome shotgun (WGS) entry which is preliminary data.</text>
</comment>
<proteinExistence type="inferred from homology"/>
<gene>
    <name evidence="11" type="primary">nuoA</name>
    <name evidence="13" type="ORF">H5P27_03845</name>
</gene>
<evidence type="ECO:0000313" key="14">
    <source>
        <dbReference type="Proteomes" id="UP000526501"/>
    </source>
</evidence>
<feature type="transmembrane region" description="Helical" evidence="11">
    <location>
        <begin position="62"/>
        <end position="84"/>
    </location>
</feature>
<comment type="function">
    <text evidence="11">NDH-1 shuttles electrons from NADH, via FMN and iron-sulfur (Fe-S) centers, to quinones in the respiratory chain. The immediate electron acceptor for the enzyme in this species is believed to be ubiquinone. Couples the redox reaction to proton translocation (for every two electrons transferred, four hydrogen ions are translocated across the cytoplasmic membrane), and thus conserves the redox energy in a proton gradient.</text>
</comment>
<dbReference type="PANTHER" id="PTHR11058">
    <property type="entry name" value="NADH-UBIQUINONE OXIDOREDUCTASE CHAIN 3"/>
    <property type="match status" value="1"/>
</dbReference>
<dbReference type="InterPro" id="IPR000440">
    <property type="entry name" value="NADH_UbQ/plastoQ_OxRdtase_su3"/>
</dbReference>
<comment type="subunit">
    <text evidence="11">NDH-1 is composed of 14 different subunits. Subunits NuoA, H, J, K, L, M, N constitute the membrane sector of the complex.</text>
</comment>
<dbReference type="RefSeq" id="WP_185659059.1">
    <property type="nucleotide sequence ID" value="NZ_CAWPOO010000006.1"/>
</dbReference>
<evidence type="ECO:0000256" key="2">
    <source>
        <dbReference type="ARBA" id="ARBA00008472"/>
    </source>
</evidence>
<dbReference type="InterPro" id="IPR023043">
    <property type="entry name" value="NAD(P)H_OxRDtase_bac/plastid"/>
</dbReference>
<evidence type="ECO:0000256" key="12">
    <source>
        <dbReference type="RuleBase" id="RU003639"/>
    </source>
</evidence>
<evidence type="ECO:0000256" key="9">
    <source>
        <dbReference type="ARBA" id="ARBA00023027"/>
    </source>
</evidence>
<dbReference type="Proteomes" id="UP000526501">
    <property type="component" value="Unassembled WGS sequence"/>
</dbReference>
<dbReference type="EC" id="7.1.1.-" evidence="11"/>
<dbReference type="PANTHER" id="PTHR11058:SF22">
    <property type="entry name" value="NADH-QUINONE OXIDOREDUCTASE SUBUNIT A"/>
    <property type="match status" value="1"/>
</dbReference>
<keyword evidence="10 11" id="KW-0472">Membrane</keyword>
<feature type="transmembrane region" description="Helical" evidence="11">
    <location>
        <begin position="96"/>
        <end position="115"/>
    </location>
</feature>
<keyword evidence="5 11" id="KW-0812">Transmembrane</keyword>
<dbReference type="GO" id="GO:0008137">
    <property type="term" value="F:NADH dehydrogenase (ubiquinone) activity"/>
    <property type="evidence" value="ECO:0007669"/>
    <property type="project" value="InterPro"/>
</dbReference>
<keyword evidence="7 11" id="KW-1278">Translocase</keyword>
<accession>A0A7X1B4B3</accession>
<evidence type="ECO:0000256" key="8">
    <source>
        <dbReference type="ARBA" id="ARBA00022989"/>
    </source>
</evidence>
<keyword evidence="9 11" id="KW-0520">NAD</keyword>
<evidence type="ECO:0000313" key="13">
    <source>
        <dbReference type="EMBL" id="MBC2605169.1"/>
    </source>
</evidence>
<evidence type="ECO:0000256" key="11">
    <source>
        <dbReference type="HAMAP-Rule" id="MF_01394"/>
    </source>
</evidence>
<organism evidence="13 14">
    <name type="scientific">Pelagicoccus albus</name>
    <dbReference type="NCBI Taxonomy" id="415222"/>
    <lineage>
        <taxon>Bacteria</taxon>
        <taxon>Pseudomonadati</taxon>
        <taxon>Verrucomicrobiota</taxon>
        <taxon>Opitutia</taxon>
        <taxon>Puniceicoccales</taxon>
        <taxon>Pelagicoccaceae</taxon>
        <taxon>Pelagicoccus</taxon>
    </lineage>
</organism>
<evidence type="ECO:0000256" key="10">
    <source>
        <dbReference type="ARBA" id="ARBA00023136"/>
    </source>
</evidence>
<evidence type="ECO:0000256" key="6">
    <source>
        <dbReference type="ARBA" id="ARBA00022719"/>
    </source>
</evidence>
<dbReference type="InterPro" id="IPR038430">
    <property type="entry name" value="NDAH_ubi_oxred_su3_sf"/>
</dbReference>
<comment type="catalytic activity">
    <reaction evidence="11 12">
        <text>a quinone + NADH + 5 H(+)(in) = a quinol + NAD(+) + 4 H(+)(out)</text>
        <dbReference type="Rhea" id="RHEA:57888"/>
        <dbReference type="ChEBI" id="CHEBI:15378"/>
        <dbReference type="ChEBI" id="CHEBI:24646"/>
        <dbReference type="ChEBI" id="CHEBI:57540"/>
        <dbReference type="ChEBI" id="CHEBI:57945"/>
        <dbReference type="ChEBI" id="CHEBI:132124"/>
    </reaction>
</comment>
<dbReference type="GO" id="GO:0030964">
    <property type="term" value="C:NADH dehydrogenase complex"/>
    <property type="evidence" value="ECO:0007669"/>
    <property type="project" value="TreeGrafter"/>
</dbReference>